<proteinExistence type="predicted"/>
<comment type="caution">
    <text evidence="3">The sequence shown here is derived from an EMBL/GenBank/DDBJ whole genome shotgun (WGS) entry which is preliminary data.</text>
</comment>
<dbReference type="InterPro" id="IPR011047">
    <property type="entry name" value="Quinoprotein_ADH-like_sf"/>
</dbReference>
<dbReference type="NCBIfam" id="TIGR04183">
    <property type="entry name" value="Por_Secre_tail"/>
    <property type="match status" value="1"/>
</dbReference>
<keyword evidence="1" id="KW-0472">Membrane</keyword>
<accession>A0A4Q5LQT4</accession>
<dbReference type="Proteomes" id="UP000293162">
    <property type="component" value="Unassembled WGS sequence"/>
</dbReference>
<dbReference type="InterPro" id="IPR011110">
    <property type="entry name" value="Reg_prop"/>
</dbReference>
<gene>
    <name evidence="3" type="ORF">EWM59_26405</name>
</gene>
<organism evidence="3 4">
    <name type="scientific">Emticicia agri</name>
    <dbReference type="NCBI Taxonomy" id="2492393"/>
    <lineage>
        <taxon>Bacteria</taxon>
        <taxon>Pseudomonadati</taxon>
        <taxon>Bacteroidota</taxon>
        <taxon>Cytophagia</taxon>
        <taxon>Cytophagales</taxon>
        <taxon>Leadbetterellaceae</taxon>
        <taxon>Emticicia</taxon>
    </lineage>
</organism>
<dbReference type="InterPro" id="IPR015943">
    <property type="entry name" value="WD40/YVTN_repeat-like_dom_sf"/>
</dbReference>
<dbReference type="AlphaFoldDB" id="A0A4Q5LQT4"/>
<evidence type="ECO:0000256" key="1">
    <source>
        <dbReference type="SAM" id="Phobius"/>
    </source>
</evidence>
<evidence type="ECO:0000313" key="3">
    <source>
        <dbReference type="EMBL" id="RYU91858.1"/>
    </source>
</evidence>
<keyword evidence="4" id="KW-1185">Reference proteome</keyword>
<dbReference type="SUPFAM" id="SSF50998">
    <property type="entry name" value="Quinoprotein alcohol dehydrogenase-like"/>
    <property type="match status" value="1"/>
</dbReference>
<evidence type="ECO:0000259" key="2">
    <source>
        <dbReference type="Pfam" id="PF21544"/>
    </source>
</evidence>
<dbReference type="Pfam" id="PF21544">
    <property type="entry name" value="PorZ_N_b_propeller"/>
    <property type="match status" value="1"/>
</dbReference>
<sequence length="586" mass="65388">MIRKCQSLWLNSIFLIPIMLRILLCFFTFQAFAQIPTNTWRTHNNYVNLKGLEIVEKKVYAFSENGFFYFDKTNNQAIKLSKADGLTEANLTQIRYSPGLRKLLIAYDTGNLDLIEIDSDGLMGDIHNIDFIKNTGTIQGSKHINAIEFQGDFAYLASDFGLVVLDTKKSEIKETYQNIGDGGKAVSLKQIAFARDSIFVNTPEGILGAKFAANINLQFFGNWKSIQDNELFKTQQYPQDLLVINPQEIETDAEGKAWIADGNNGLISNWEGTFKNYSPNGPKGEINNIFYLQSKIYTLGITGNVFEKNEWQTISWNQIPTYSDDIIDEYGFRWQIVANGVRVTDETNSQTRLYTIGRNAGNLPSSTVNTIAIDREGTIWIGTNDGIAGVVPARDIFTRLVDAYTPFNSQGRRILLQQTVKKIVVDGGNRKWIGTNNGLNLFVPTVDELTQSFTESNSPLPTDEITDLAMDVVSGEIFVLTPKGLLSYQSDASESKEDLNEVKIFPNPIRSDYQGIMTISGLRENSAIKITDAAGRLIYETKSNGGTASWNLHNSTESRSISGIYMVFCIAEDGFESFVGKVAVVK</sequence>
<keyword evidence="1" id="KW-1133">Transmembrane helix</keyword>
<dbReference type="Gene3D" id="2.130.10.10">
    <property type="entry name" value="YVTN repeat-like/Quinoprotein amine dehydrogenase"/>
    <property type="match status" value="2"/>
</dbReference>
<keyword evidence="1" id="KW-0812">Transmembrane</keyword>
<dbReference type="EMBL" id="SEWF01000085">
    <property type="protein sequence ID" value="RYU91858.1"/>
    <property type="molecule type" value="Genomic_DNA"/>
</dbReference>
<dbReference type="InterPro" id="IPR026444">
    <property type="entry name" value="Secre_tail"/>
</dbReference>
<reference evidence="3 4" key="1">
    <citation type="submission" date="2019-02" db="EMBL/GenBank/DDBJ databases">
        <title>Bacterial novel species Emticicia sp. 17J42-9 isolated from soil.</title>
        <authorList>
            <person name="Jung H.-Y."/>
        </authorList>
    </citation>
    <scope>NUCLEOTIDE SEQUENCE [LARGE SCALE GENOMIC DNA]</scope>
    <source>
        <strain evidence="3 4">17J42-9</strain>
    </source>
</reference>
<feature type="domain" description="PorZ N-terminal beta-propeller" evidence="2">
    <location>
        <begin position="59"/>
        <end position="224"/>
    </location>
</feature>
<evidence type="ECO:0000313" key="4">
    <source>
        <dbReference type="Proteomes" id="UP000293162"/>
    </source>
</evidence>
<protein>
    <submittedName>
        <fullName evidence="3">T9SS type A sorting domain-containing protein</fullName>
    </submittedName>
</protein>
<name>A0A4Q5LQT4_9BACT</name>
<dbReference type="InterPro" id="IPR048954">
    <property type="entry name" value="PorZ_N"/>
</dbReference>
<dbReference type="SUPFAM" id="SSF63829">
    <property type="entry name" value="Calcium-dependent phosphotriesterase"/>
    <property type="match status" value="1"/>
</dbReference>
<feature type="transmembrane region" description="Helical" evidence="1">
    <location>
        <begin position="12"/>
        <end position="33"/>
    </location>
</feature>
<dbReference type="Pfam" id="PF07494">
    <property type="entry name" value="Reg_prop"/>
    <property type="match status" value="1"/>
</dbReference>
<dbReference type="OrthoDB" id="9807410at2"/>